<dbReference type="GO" id="GO:0004523">
    <property type="term" value="F:RNA-DNA hybrid ribonuclease activity"/>
    <property type="evidence" value="ECO:0007669"/>
    <property type="project" value="InterPro"/>
</dbReference>
<organism evidence="2 3">
    <name type="scientific">Papaver somniferum</name>
    <name type="common">Opium poppy</name>
    <dbReference type="NCBI Taxonomy" id="3469"/>
    <lineage>
        <taxon>Eukaryota</taxon>
        <taxon>Viridiplantae</taxon>
        <taxon>Streptophyta</taxon>
        <taxon>Embryophyta</taxon>
        <taxon>Tracheophyta</taxon>
        <taxon>Spermatophyta</taxon>
        <taxon>Magnoliopsida</taxon>
        <taxon>Ranunculales</taxon>
        <taxon>Papaveraceae</taxon>
        <taxon>Papaveroideae</taxon>
        <taxon>Papaver</taxon>
    </lineage>
</organism>
<dbReference type="Gene3D" id="3.30.420.10">
    <property type="entry name" value="Ribonuclease H-like superfamily/Ribonuclease H"/>
    <property type="match status" value="1"/>
</dbReference>
<proteinExistence type="predicted"/>
<evidence type="ECO:0000259" key="1">
    <source>
        <dbReference type="Pfam" id="PF13456"/>
    </source>
</evidence>
<name>A0A4Y7KNW2_PAPSO</name>
<dbReference type="InterPro" id="IPR044730">
    <property type="entry name" value="RNase_H-like_dom_plant"/>
</dbReference>
<dbReference type="OMA" id="YLTINCD"/>
<accession>A0A4Y7KNW2</accession>
<dbReference type="CDD" id="cd06222">
    <property type="entry name" value="RNase_H_like"/>
    <property type="match status" value="1"/>
</dbReference>
<feature type="domain" description="RNase H type-1" evidence="1">
    <location>
        <begin position="96"/>
        <end position="218"/>
    </location>
</feature>
<dbReference type="InterPro" id="IPR052929">
    <property type="entry name" value="RNase_H-like_EbsB-rel"/>
</dbReference>
<dbReference type="EMBL" id="CM010722">
    <property type="protein sequence ID" value="RZC73629.1"/>
    <property type="molecule type" value="Genomic_DNA"/>
</dbReference>
<gene>
    <name evidence="2" type="ORF">C5167_049110</name>
</gene>
<evidence type="ECO:0000313" key="2">
    <source>
        <dbReference type="EMBL" id="RZC73629.1"/>
    </source>
</evidence>
<dbReference type="SUPFAM" id="SSF53098">
    <property type="entry name" value="Ribonuclease H-like"/>
    <property type="match status" value="1"/>
</dbReference>
<dbReference type="PANTHER" id="PTHR47074">
    <property type="entry name" value="BNAC02G40300D PROTEIN"/>
    <property type="match status" value="1"/>
</dbReference>
<dbReference type="InterPro" id="IPR012337">
    <property type="entry name" value="RNaseH-like_sf"/>
</dbReference>
<dbReference type="PANTHER" id="PTHR47074:SF11">
    <property type="entry name" value="REVERSE TRANSCRIPTASE-LIKE PROTEIN"/>
    <property type="match status" value="1"/>
</dbReference>
<dbReference type="GO" id="GO:0003676">
    <property type="term" value="F:nucleic acid binding"/>
    <property type="evidence" value="ECO:0007669"/>
    <property type="project" value="InterPro"/>
</dbReference>
<dbReference type="STRING" id="3469.A0A4Y7KNW2"/>
<keyword evidence="3" id="KW-1185">Reference proteome</keyword>
<dbReference type="AlphaFoldDB" id="A0A4Y7KNW2"/>
<evidence type="ECO:0000313" key="3">
    <source>
        <dbReference type="Proteomes" id="UP000316621"/>
    </source>
</evidence>
<dbReference type="Proteomes" id="UP000316621">
    <property type="component" value="Chromosome 8"/>
</dbReference>
<dbReference type="Gramene" id="RZC73629">
    <property type="protein sequence ID" value="RZC73629"/>
    <property type="gene ID" value="C5167_049110"/>
</dbReference>
<protein>
    <recommendedName>
        <fullName evidence="1">RNase H type-1 domain-containing protein</fullName>
    </recommendedName>
</protein>
<reference evidence="2 3" key="1">
    <citation type="journal article" date="2018" name="Science">
        <title>The opium poppy genome and morphinan production.</title>
        <authorList>
            <person name="Guo L."/>
            <person name="Winzer T."/>
            <person name="Yang X."/>
            <person name="Li Y."/>
            <person name="Ning Z."/>
            <person name="He Z."/>
            <person name="Teodor R."/>
            <person name="Lu Y."/>
            <person name="Bowser T.A."/>
            <person name="Graham I.A."/>
            <person name="Ye K."/>
        </authorList>
    </citation>
    <scope>NUCLEOTIDE SEQUENCE [LARGE SCALE GENOMIC DNA]</scope>
    <source>
        <strain evidence="3">cv. HN1</strain>
        <tissue evidence="2">Leaves</tissue>
    </source>
</reference>
<dbReference type="Pfam" id="PF13456">
    <property type="entry name" value="RVT_3"/>
    <property type="match status" value="1"/>
</dbReference>
<dbReference type="InterPro" id="IPR036397">
    <property type="entry name" value="RNaseH_sf"/>
</dbReference>
<sequence length="227" mass="25853">MLLHVSIIVHALQDCPKPHDHAAVNVAEMRKHLTALVKLLTFQNKKASPELVARKAMSFATYIEGLNAKQQPRVVMIHDNIHVHWKPPASPYLTINCDASFDKHTGLTGISLILRDFAGKWRGCLTKCYAGVKDSEQAECLAFFEAVKWSRSMQQTHVVLETDLQGIESYITKHAPVISWENEDILLDAIECLKNIPHWECRFISRSCNKPADILAKYNRRNRVTRD</sequence>
<dbReference type="InterPro" id="IPR002156">
    <property type="entry name" value="RNaseH_domain"/>
</dbReference>